<evidence type="ECO:0000256" key="5">
    <source>
        <dbReference type="PROSITE-ProRule" id="PRU01026"/>
    </source>
</evidence>
<feature type="binding site" evidence="5">
    <location>
        <position position="62"/>
    </location>
    <ligand>
        <name>S-adenosyl-L-methionine</name>
        <dbReference type="ChEBI" id="CHEBI:59789"/>
    </ligand>
</feature>
<dbReference type="Pfam" id="PF00398">
    <property type="entry name" value="RrnaAD"/>
    <property type="match status" value="1"/>
</dbReference>
<evidence type="ECO:0000313" key="7">
    <source>
        <dbReference type="EMBL" id="MBB2894072.1"/>
    </source>
</evidence>
<feature type="binding site" evidence="5">
    <location>
        <position position="17"/>
    </location>
    <ligand>
        <name>S-adenosyl-L-methionine</name>
        <dbReference type="ChEBI" id="CHEBI:59789"/>
    </ligand>
</feature>
<proteinExistence type="inferred from homology"/>
<dbReference type="PANTHER" id="PTHR11727">
    <property type="entry name" value="DIMETHYLADENOSINE TRANSFERASE"/>
    <property type="match status" value="1"/>
</dbReference>
<dbReference type="GO" id="GO:0005829">
    <property type="term" value="C:cytosol"/>
    <property type="evidence" value="ECO:0007669"/>
    <property type="project" value="TreeGrafter"/>
</dbReference>
<feature type="binding site" evidence="5">
    <location>
        <position position="41"/>
    </location>
    <ligand>
        <name>S-adenosyl-L-methionine</name>
        <dbReference type="ChEBI" id="CHEBI:59789"/>
    </ligand>
</feature>
<dbReference type="InterPro" id="IPR001737">
    <property type="entry name" value="KsgA/Erm"/>
</dbReference>
<dbReference type="Proteomes" id="UP000559182">
    <property type="component" value="Unassembled WGS sequence"/>
</dbReference>
<dbReference type="GO" id="GO:0003723">
    <property type="term" value="F:RNA binding"/>
    <property type="evidence" value="ECO:0007669"/>
    <property type="project" value="UniProtKB-UniRule"/>
</dbReference>
<dbReference type="Gene3D" id="3.40.50.150">
    <property type="entry name" value="Vaccinia Virus protein VP39"/>
    <property type="match status" value="1"/>
</dbReference>
<feature type="domain" description="Ribosomal RNA adenine methylase transferase N-terminal" evidence="6">
    <location>
        <begin position="22"/>
        <end position="181"/>
    </location>
</feature>
<dbReference type="InterPro" id="IPR020596">
    <property type="entry name" value="rRNA_Ade_Mease_Trfase_CS"/>
</dbReference>
<feature type="binding site" evidence="5">
    <location>
        <position position="85"/>
    </location>
    <ligand>
        <name>S-adenosyl-L-methionine</name>
        <dbReference type="ChEBI" id="CHEBI:59789"/>
    </ligand>
</feature>
<evidence type="ECO:0000256" key="2">
    <source>
        <dbReference type="ARBA" id="ARBA00022679"/>
    </source>
</evidence>
<protein>
    <submittedName>
        <fullName evidence="7">23S rRNA (Adenine-N6)-dimethyltransferase</fullName>
        <ecNumber evidence="7">2.1.1.184</ecNumber>
    </submittedName>
</protein>
<reference evidence="7 8" key="1">
    <citation type="submission" date="2020-08" db="EMBL/GenBank/DDBJ databases">
        <title>Sequencing the genomes of 1000 actinobacteria strains.</title>
        <authorList>
            <person name="Klenk H.-P."/>
        </authorList>
    </citation>
    <scope>NUCLEOTIDE SEQUENCE [LARGE SCALE GENOMIC DNA]</scope>
    <source>
        <strain evidence="7 8">DSM 105369</strain>
    </source>
</reference>
<dbReference type="PANTHER" id="PTHR11727:SF7">
    <property type="entry name" value="DIMETHYLADENOSINE TRANSFERASE-RELATED"/>
    <property type="match status" value="1"/>
</dbReference>
<evidence type="ECO:0000313" key="8">
    <source>
        <dbReference type="Proteomes" id="UP000559182"/>
    </source>
</evidence>
<keyword evidence="1 5" id="KW-0489">Methyltransferase</keyword>
<dbReference type="GO" id="GO:0000179">
    <property type="term" value="F:rRNA (adenine-N6,N6-)-dimethyltransferase activity"/>
    <property type="evidence" value="ECO:0007669"/>
    <property type="project" value="UniProtKB-UniRule"/>
</dbReference>
<evidence type="ECO:0000259" key="6">
    <source>
        <dbReference type="SMART" id="SM00650"/>
    </source>
</evidence>
<name>A0A839NI40_9MICO</name>
<gene>
    <name evidence="7" type="ORF">FHU39_004108</name>
</gene>
<dbReference type="EMBL" id="JACHVQ010000004">
    <property type="protein sequence ID" value="MBB2894072.1"/>
    <property type="molecule type" value="Genomic_DNA"/>
</dbReference>
<accession>A0A839NI40</accession>
<dbReference type="GO" id="GO:0052910">
    <property type="term" value="F:23S rRNA (adenine(2085)-N(6))-dimethyltransferase activity"/>
    <property type="evidence" value="ECO:0007669"/>
    <property type="project" value="UniProtKB-EC"/>
</dbReference>
<feature type="binding site" evidence="5">
    <location>
        <position position="15"/>
    </location>
    <ligand>
        <name>S-adenosyl-L-methionine</name>
        <dbReference type="ChEBI" id="CHEBI:59789"/>
    </ligand>
</feature>
<dbReference type="PROSITE" id="PS51689">
    <property type="entry name" value="SAM_RNA_A_N6_MT"/>
    <property type="match status" value="1"/>
</dbReference>
<comment type="similarity">
    <text evidence="5">Belongs to the class I-like SAM-binding methyltransferase superfamily. rRNA adenine N(6)-methyltransferase family.</text>
</comment>
<organism evidence="7 8">
    <name type="scientific">Flexivirga oryzae</name>
    <dbReference type="NCBI Taxonomy" id="1794944"/>
    <lineage>
        <taxon>Bacteria</taxon>
        <taxon>Bacillati</taxon>
        <taxon>Actinomycetota</taxon>
        <taxon>Actinomycetes</taxon>
        <taxon>Micrococcales</taxon>
        <taxon>Dermacoccaceae</taxon>
        <taxon>Flexivirga</taxon>
    </lineage>
</organism>
<keyword evidence="3 5" id="KW-0949">S-adenosyl-L-methionine</keyword>
<sequence>MCAQLRPGRHELGQNFLVDHRVIGRVTELVRDRPGPILEWGTGSGAITEYLADLGRPVEGIEVDGRRAEQLGRRLGPHVCIRQGDILRHAPPAGSIVVSNVPFHLTTPILRHLLSAPGWRSAVLILQWEVARKRAGIGGATQLTAQSWPWFEFSLDQRIPASAFRPRPSVDAGLLVIDRRQQGLLDPAERSRYQRWVVSVFGSRGRGLYDVLVRRGVPRDVSTRIVSELSRGRRAPLPRDLRPEDWAIAFASARDTQQSQNRAPRKARRR</sequence>
<keyword evidence="8" id="KW-1185">Reference proteome</keyword>
<comment type="caution">
    <text evidence="7">The sequence shown here is derived from an EMBL/GenBank/DDBJ whole genome shotgun (WGS) entry which is preliminary data.</text>
</comment>
<dbReference type="SMART" id="SM00650">
    <property type="entry name" value="rADc"/>
    <property type="match status" value="1"/>
</dbReference>
<keyword evidence="2 5" id="KW-0808">Transferase</keyword>
<evidence type="ECO:0000256" key="4">
    <source>
        <dbReference type="ARBA" id="ARBA00022884"/>
    </source>
</evidence>
<evidence type="ECO:0000256" key="3">
    <source>
        <dbReference type="ARBA" id="ARBA00022691"/>
    </source>
</evidence>
<dbReference type="InterPro" id="IPR020598">
    <property type="entry name" value="rRNA_Ade_methylase_Trfase_N"/>
</dbReference>
<dbReference type="SUPFAM" id="SSF53335">
    <property type="entry name" value="S-adenosyl-L-methionine-dependent methyltransferases"/>
    <property type="match status" value="1"/>
</dbReference>
<dbReference type="PROSITE" id="PS01131">
    <property type="entry name" value="RRNA_A_DIMETH"/>
    <property type="match status" value="1"/>
</dbReference>
<dbReference type="RefSeq" id="WP_183322523.1">
    <property type="nucleotide sequence ID" value="NZ_JACHVQ010000004.1"/>
</dbReference>
<dbReference type="InterPro" id="IPR029063">
    <property type="entry name" value="SAM-dependent_MTases_sf"/>
</dbReference>
<feature type="binding site" evidence="5">
    <location>
        <position position="100"/>
    </location>
    <ligand>
        <name>S-adenosyl-L-methionine</name>
        <dbReference type="ChEBI" id="CHEBI:59789"/>
    </ligand>
</feature>
<keyword evidence="4 5" id="KW-0694">RNA-binding</keyword>
<dbReference type="EC" id="2.1.1.184" evidence="7"/>
<evidence type="ECO:0000256" key="1">
    <source>
        <dbReference type="ARBA" id="ARBA00022603"/>
    </source>
</evidence>
<dbReference type="AlphaFoldDB" id="A0A839NI40"/>